<feature type="transmembrane region" description="Helical" evidence="10">
    <location>
        <begin position="189"/>
        <end position="209"/>
    </location>
</feature>
<keyword evidence="4" id="KW-1003">Cell membrane</keyword>
<evidence type="ECO:0000313" key="11">
    <source>
        <dbReference type="EMBL" id="CAD9415911.1"/>
    </source>
</evidence>
<evidence type="ECO:0000256" key="8">
    <source>
        <dbReference type="ARBA" id="ARBA00022989"/>
    </source>
</evidence>
<feature type="transmembrane region" description="Helical" evidence="10">
    <location>
        <begin position="158"/>
        <end position="177"/>
    </location>
</feature>
<evidence type="ECO:0000256" key="3">
    <source>
        <dbReference type="ARBA" id="ARBA00022448"/>
    </source>
</evidence>
<organism evidence="11">
    <name type="scientific">Haptolina brevifila</name>
    <dbReference type="NCBI Taxonomy" id="156173"/>
    <lineage>
        <taxon>Eukaryota</taxon>
        <taxon>Haptista</taxon>
        <taxon>Haptophyta</taxon>
        <taxon>Prymnesiophyceae</taxon>
        <taxon>Prymnesiales</taxon>
        <taxon>Prymnesiaceae</taxon>
        <taxon>Haptolina</taxon>
    </lineage>
</organism>
<dbReference type="PANTHER" id="PTHR10791">
    <property type="entry name" value="RAG1-ACTIVATING PROTEIN 1"/>
    <property type="match status" value="1"/>
</dbReference>
<feature type="transmembrane region" description="Helical" evidence="10">
    <location>
        <begin position="276"/>
        <end position="297"/>
    </location>
</feature>
<dbReference type="Pfam" id="PF03083">
    <property type="entry name" value="MtN3_slv"/>
    <property type="match status" value="2"/>
</dbReference>
<dbReference type="AlphaFoldDB" id="A0A7S2C5U8"/>
<dbReference type="InterPro" id="IPR004316">
    <property type="entry name" value="SWEET_rpt"/>
</dbReference>
<keyword evidence="9 10" id="KW-0472">Membrane</keyword>
<evidence type="ECO:0000256" key="7">
    <source>
        <dbReference type="ARBA" id="ARBA00022737"/>
    </source>
</evidence>
<evidence type="ECO:0000256" key="2">
    <source>
        <dbReference type="ARBA" id="ARBA00007809"/>
    </source>
</evidence>
<keyword evidence="6 10" id="KW-0812">Transmembrane</keyword>
<reference evidence="11" key="1">
    <citation type="submission" date="2021-01" db="EMBL/GenBank/DDBJ databases">
        <authorList>
            <person name="Corre E."/>
            <person name="Pelletier E."/>
            <person name="Niang G."/>
            <person name="Scheremetjew M."/>
            <person name="Finn R."/>
            <person name="Kale V."/>
            <person name="Holt S."/>
            <person name="Cochrane G."/>
            <person name="Meng A."/>
            <person name="Brown T."/>
            <person name="Cohen L."/>
        </authorList>
    </citation>
    <scope>NUCLEOTIDE SEQUENCE</scope>
    <source>
        <strain evidence="11">UTEX LB 985</strain>
    </source>
</reference>
<keyword evidence="3" id="KW-0813">Transport</keyword>
<evidence type="ECO:0000256" key="1">
    <source>
        <dbReference type="ARBA" id="ARBA00004651"/>
    </source>
</evidence>
<name>A0A7S2C5U8_9EUKA</name>
<evidence type="ECO:0000256" key="5">
    <source>
        <dbReference type="ARBA" id="ARBA00022597"/>
    </source>
</evidence>
<accession>A0A7S2C5U8</accession>
<dbReference type="PANTHER" id="PTHR10791:SF30">
    <property type="entry name" value="SUGAR TRANSPORTER SWEET1"/>
    <property type="match status" value="1"/>
</dbReference>
<comment type="similarity">
    <text evidence="2">Belongs to the SWEET sugar transporter family.</text>
</comment>
<keyword evidence="7" id="KW-0677">Repeat</keyword>
<sequence length="307" mass="32017">MNASSLTQALPKLLGRSGRPKASLVAAGSVRSITTSLARQSSRLSGCLPLPMQCSPAAPRRGLSGVIEPLMTLSTAVQEPAAAMALSDLLTPGPLLEQTLTVLPPVLLQFVFFSPLPAVREFHRTGTTGDVSIMPYSMMVANGTLWFTYGALLGNPTIMVPNITAIVMGIGYCSVFWRNRSPQAQPLPYLVGSGGLCAVTVGAAVALPLAEAQNFIGYLGCAVCVGMFSGPLASMSVILRDRSAASIPLGFTLFSTLNTTTWLAYGALVLHDPFIWGPNVLGLASSVAQIGLIARFGTAAPQAPRLS</sequence>
<dbReference type="GO" id="GO:0005886">
    <property type="term" value="C:plasma membrane"/>
    <property type="evidence" value="ECO:0007669"/>
    <property type="project" value="UniProtKB-SubCell"/>
</dbReference>
<comment type="subcellular location">
    <subcellularLocation>
        <location evidence="1">Cell membrane</location>
        <topology evidence="1">Multi-pass membrane protein</topology>
    </subcellularLocation>
</comment>
<evidence type="ECO:0000256" key="9">
    <source>
        <dbReference type="ARBA" id="ARBA00023136"/>
    </source>
</evidence>
<dbReference type="GO" id="GO:0051119">
    <property type="term" value="F:sugar transmembrane transporter activity"/>
    <property type="evidence" value="ECO:0007669"/>
    <property type="project" value="InterPro"/>
</dbReference>
<keyword evidence="5" id="KW-0762">Sugar transport</keyword>
<evidence type="ECO:0000256" key="4">
    <source>
        <dbReference type="ARBA" id="ARBA00022475"/>
    </source>
</evidence>
<evidence type="ECO:0008006" key="12">
    <source>
        <dbReference type="Google" id="ProtNLM"/>
    </source>
</evidence>
<feature type="transmembrane region" description="Helical" evidence="10">
    <location>
        <begin position="215"/>
        <end position="239"/>
    </location>
</feature>
<feature type="transmembrane region" description="Helical" evidence="10">
    <location>
        <begin position="251"/>
        <end position="270"/>
    </location>
</feature>
<evidence type="ECO:0000256" key="6">
    <source>
        <dbReference type="ARBA" id="ARBA00022692"/>
    </source>
</evidence>
<protein>
    <recommendedName>
        <fullName evidence="12">Sugar transporter SWEET</fullName>
    </recommendedName>
</protein>
<gene>
    <name evidence="11" type="ORF">CBRE1094_LOCUS6409</name>
</gene>
<proteinExistence type="inferred from homology"/>
<evidence type="ECO:0000256" key="10">
    <source>
        <dbReference type="SAM" id="Phobius"/>
    </source>
</evidence>
<dbReference type="InterPro" id="IPR047664">
    <property type="entry name" value="SWEET"/>
</dbReference>
<keyword evidence="8 10" id="KW-1133">Transmembrane helix</keyword>
<dbReference type="Gene3D" id="1.20.1280.290">
    <property type="match status" value="2"/>
</dbReference>
<feature type="transmembrane region" description="Helical" evidence="10">
    <location>
        <begin position="131"/>
        <end position="152"/>
    </location>
</feature>
<dbReference type="EMBL" id="HBGU01011650">
    <property type="protein sequence ID" value="CAD9415911.1"/>
    <property type="molecule type" value="Transcribed_RNA"/>
</dbReference>